<dbReference type="EMBL" id="WLYK01000016">
    <property type="protein sequence ID" value="MTD17190.1"/>
    <property type="molecule type" value="Genomic_DNA"/>
</dbReference>
<comment type="similarity">
    <text evidence="7">Belongs to the binding-protein-dependent transport system permease family.</text>
</comment>
<dbReference type="Proteomes" id="UP000460221">
    <property type="component" value="Unassembled WGS sequence"/>
</dbReference>
<dbReference type="AlphaFoldDB" id="A0A7K1FSX9"/>
<evidence type="ECO:0000259" key="9">
    <source>
        <dbReference type="PROSITE" id="PS50928"/>
    </source>
</evidence>
<evidence type="ECO:0000313" key="11">
    <source>
        <dbReference type="Proteomes" id="UP000460221"/>
    </source>
</evidence>
<evidence type="ECO:0000256" key="3">
    <source>
        <dbReference type="ARBA" id="ARBA00022475"/>
    </source>
</evidence>
<feature type="transmembrane region" description="Helical" evidence="7">
    <location>
        <begin position="309"/>
        <end position="330"/>
    </location>
</feature>
<dbReference type="InterPro" id="IPR050809">
    <property type="entry name" value="UgpAE/MalFG_permease"/>
</dbReference>
<feature type="domain" description="ABC transmembrane type-1" evidence="9">
    <location>
        <begin position="116"/>
        <end position="330"/>
    </location>
</feature>
<feature type="transmembrane region" description="Helical" evidence="7">
    <location>
        <begin position="156"/>
        <end position="176"/>
    </location>
</feature>
<name>A0A7K1FSX9_9ACTN</name>
<protein>
    <submittedName>
        <fullName evidence="10">ABC transporter permease subunit</fullName>
    </submittedName>
</protein>
<feature type="transmembrane region" description="Helical" evidence="7">
    <location>
        <begin position="211"/>
        <end position="230"/>
    </location>
</feature>
<dbReference type="PANTHER" id="PTHR43227:SF11">
    <property type="entry name" value="BLL4140 PROTEIN"/>
    <property type="match status" value="1"/>
</dbReference>
<feature type="transmembrane region" description="Helical" evidence="7">
    <location>
        <begin position="55"/>
        <end position="82"/>
    </location>
</feature>
<feature type="transmembrane region" description="Helical" evidence="7">
    <location>
        <begin position="122"/>
        <end position="144"/>
    </location>
</feature>
<keyword evidence="4 7" id="KW-0812">Transmembrane</keyword>
<comment type="subcellular location">
    <subcellularLocation>
        <location evidence="1 7">Cell membrane</location>
        <topology evidence="1 7">Multi-pass membrane protein</topology>
    </subcellularLocation>
</comment>
<dbReference type="PROSITE" id="PS50928">
    <property type="entry name" value="ABC_TM1"/>
    <property type="match status" value="1"/>
</dbReference>
<gene>
    <name evidence="10" type="ORF">GIS00_24965</name>
</gene>
<keyword evidence="11" id="KW-1185">Reference proteome</keyword>
<evidence type="ECO:0000256" key="6">
    <source>
        <dbReference type="ARBA" id="ARBA00023136"/>
    </source>
</evidence>
<evidence type="ECO:0000256" key="7">
    <source>
        <dbReference type="RuleBase" id="RU363032"/>
    </source>
</evidence>
<keyword evidence="3" id="KW-1003">Cell membrane</keyword>
<keyword evidence="2 7" id="KW-0813">Transport</keyword>
<reference evidence="10 11" key="1">
    <citation type="submission" date="2019-11" db="EMBL/GenBank/DDBJ databases">
        <authorList>
            <person name="Jiang L.-Q."/>
        </authorList>
    </citation>
    <scope>NUCLEOTIDE SEQUENCE [LARGE SCALE GENOMIC DNA]</scope>
    <source>
        <strain evidence="10 11">YIM 132087</strain>
    </source>
</reference>
<dbReference type="InterPro" id="IPR000515">
    <property type="entry name" value="MetI-like"/>
</dbReference>
<dbReference type="GO" id="GO:0005886">
    <property type="term" value="C:plasma membrane"/>
    <property type="evidence" value="ECO:0007669"/>
    <property type="project" value="UniProtKB-SubCell"/>
</dbReference>
<keyword evidence="5 7" id="KW-1133">Transmembrane helix</keyword>
<evidence type="ECO:0000256" key="5">
    <source>
        <dbReference type="ARBA" id="ARBA00022989"/>
    </source>
</evidence>
<dbReference type="CDD" id="cd06261">
    <property type="entry name" value="TM_PBP2"/>
    <property type="match status" value="1"/>
</dbReference>
<evidence type="ECO:0000256" key="1">
    <source>
        <dbReference type="ARBA" id="ARBA00004651"/>
    </source>
</evidence>
<dbReference type="InterPro" id="IPR035906">
    <property type="entry name" value="MetI-like_sf"/>
</dbReference>
<dbReference type="GO" id="GO:0055085">
    <property type="term" value="P:transmembrane transport"/>
    <property type="evidence" value="ECO:0007669"/>
    <property type="project" value="InterPro"/>
</dbReference>
<proteinExistence type="inferred from homology"/>
<dbReference type="PANTHER" id="PTHR43227">
    <property type="entry name" value="BLL4140 PROTEIN"/>
    <property type="match status" value="1"/>
</dbReference>
<evidence type="ECO:0000256" key="4">
    <source>
        <dbReference type="ARBA" id="ARBA00022692"/>
    </source>
</evidence>
<feature type="region of interest" description="Disordered" evidence="8">
    <location>
        <begin position="19"/>
        <end position="46"/>
    </location>
</feature>
<evidence type="ECO:0000313" key="10">
    <source>
        <dbReference type="EMBL" id="MTD17190.1"/>
    </source>
</evidence>
<accession>A0A7K1FSX9</accession>
<comment type="caution">
    <text evidence="10">The sequence shown here is derived from an EMBL/GenBank/DDBJ whole genome shotgun (WGS) entry which is preliminary data.</text>
</comment>
<organism evidence="10 11">
    <name type="scientific">Nakamurella alba</name>
    <dbReference type="NCBI Taxonomy" id="2665158"/>
    <lineage>
        <taxon>Bacteria</taxon>
        <taxon>Bacillati</taxon>
        <taxon>Actinomycetota</taxon>
        <taxon>Actinomycetes</taxon>
        <taxon>Nakamurellales</taxon>
        <taxon>Nakamurellaceae</taxon>
        <taxon>Nakamurella</taxon>
    </lineage>
</organism>
<evidence type="ECO:0000256" key="8">
    <source>
        <dbReference type="SAM" id="MobiDB-lite"/>
    </source>
</evidence>
<keyword evidence="6 7" id="KW-0472">Membrane</keyword>
<feature type="compositionally biased region" description="Low complexity" evidence="8">
    <location>
        <begin position="19"/>
        <end position="28"/>
    </location>
</feature>
<evidence type="ECO:0000256" key="2">
    <source>
        <dbReference type="ARBA" id="ARBA00022448"/>
    </source>
</evidence>
<sequence>MPSTSSRSPQEVVPAVVAAGQQPVGGPARPTAGAPTEHVPGSAPGRRRGRFRRDLVLLALLAPALVYFLVFHYGALFGYGIAFQDYVPFLGVSGSDWVGFGNFEKLFTDPAMWHAALNTLELSALQLIFFFPAPIALAMLLHSITAAPVRKFVQSVVYLPHFISWVIVVALFQQFLSSTGVLNGWLGDAGLGTIDVIANPDAFKPLMVAQIIWKDCGWGTIIFLAALYNVDEQLYESAAIDGAGWARRTWHVTLPAIRPLIVLLFILKLGDILSVGFEQILLQRDSVGPEAGEVLDTFVYYTGVLGGDWGYASAVGLIKGILGAGLVILANKLAHRLGEEGLYR</sequence>
<dbReference type="Gene3D" id="1.10.3720.10">
    <property type="entry name" value="MetI-like"/>
    <property type="match status" value="1"/>
</dbReference>
<dbReference type="SUPFAM" id="SSF161098">
    <property type="entry name" value="MetI-like"/>
    <property type="match status" value="1"/>
</dbReference>
<dbReference type="Pfam" id="PF00528">
    <property type="entry name" value="BPD_transp_1"/>
    <property type="match status" value="1"/>
</dbReference>